<comment type="caution">
    <text evidence="3">The sequence shown here is derived from an EMBL/GenBank/DDBJ whole genome shotgun (WGS) entry which is preliminary data.</text>
</comment>
<feature type="compositionally biased region" description="Acidic residues" evidence="1">
    <location>
        <begin position="180"/>
        <end position="191"/>
    </location>
</feature>
<gene>
    <name evidence="3" type="ORF">ACFO5R_09080</name>
</gene>
<dbReference type="PROSITE" id="PS51186">
    <property type="entry name" value="GNAT"/>
    <property type="match status" value="1"/>
</dbReference>
<protein>
    <submittedName>
        <fullName evidence="3">GNAT family N-acetyltransferase</fullName>
        <ecNumber evidence="3">2.3.-.-</ecNumber>
    </submittedName>
</protein>
<dbReference type="AlphaFoldDB" id="A0ABD5PP18"/>
<feature type="region of interest" description="Disordered" evidence="1">
    <location>
        <begin position="168"/>
        <end position="204"/>
    </location>
</feature>
<organism evidence="3 4">
    <name type="scientific">Halosolutus amylolyticus</name>
    <dbReference type="NCBI Taxonomy" id="2932267"/>
    <lineage>
        <taxon>Archaea</taxon>
        <taxon>Methanobacteriati</taxon>
        <taxon>Methanobacteriota</taxon>
        <taxon>Stenosarchaea group</taxon>
        <taxon>Halobacteria</taxon>
        <taxon>Halobacteriales</taxon>
        <taxon>Natrialbaceae</taxon>
        <taxon>Halosolutus</taxon>
    </lineage>
</organism>
<dbReference type="EC" id="2.3.-.-" evidence="3"/>
<evidence type="ECO:0000313" key="3">
    <source>
        <dbReference type="EMBL" id="MFC4542079.1"/>
    </source>
</evidence>
<evidence type="ECO:0000259" key="2">
    <source>
        <dbReference type="PROSITE" id="PS51186"/>
    </source>
</evidence>
<evidence type="ECO:0000313" key="4">
    <source>
        <dbReference type="Proteomes" id="UP001595898"/>
    </source>
</evidence>
<evidence type="ECO:0000256" key="1">
    <source>
        <dbReference type="SAM" id="MobiDB-lite"/>
    </source>
</evidence>
<dbReference type="RefSeq" id="WP_250141484.1">
    <property type="nucleotide sequence ID" value="NZ_JALIQP010000004.1"/>
</dbReference>
<dbReference type="Gene3D" id="3.40.630.30">
    <property type="match status" value="1"/>
</dbReference>
<dbReference type="Pfam" id="PF00583">
    <property type="entry name" value="Acetyltransf_1"/>
    <property type="match status" value="1"/>
</dbReference>
<sequence length="204" mass="23393">MYVRDAKNREEVWLLDHIESMELDDTAFRSRDYVIAVDETSGEKAGFGRIRIHKLDDSSADHDREDRQDAVCELTSIGVLEGWRNQGVGAHVVERLLEYAGDEGFERVYALTGESAYLAQFGFRRIEESQLPAALRDRLSAKRDRTDPEAVPLAIEIDRFRMPDRLREAFKRAPEQREEGSDEESAEDFGIDPESATYKYDTGR</sequence>
<keyword evidence="3" id="KW-0808">Transferase</keyword>
<dbReference type="InterPro" id="IPR016181">
    <property type="entry name" value="Acyl_CoA_acyltransferase"/>
</dbReference>
<keyword evidence="3" id="KW-0012">Acyltransferase</keyword>
<reference evidence="3 4" key="1">
    <citation type="journal article" date="2019" name="Int. J. Syst. Evol. Microbiol.">
        <title>The Global Catalogue of Microorganisms (GCM) 10K type strain sequencing project: providing services to taxonomists for standard genome sequencing and annotation.</title>
        <authorList>
            <consortium name="The Broad Institute Genomics Platform"/>
            <consortium name="The Broad Institute Genome Sequencing Center for Infectious Disease"/>
            <person name="Wu L."/>
            <person name="Ma J."/>
        </authorList>
    </citation>
    <scope>NUCLEOTIDE SEQUENCE [LARGE SCALE GENOMIC DNA]</scope>
    <source>
        <strain evidence="3 4">WLHS5</strain>
    </source>
</reference>
<proteinExistence type="predicted"/>
<dbReference type="GO" id="GO:0016746">
    <property type="term" value="F:acyltransferase activity"/>
    <property type="evidence" value="ECO:0007669"/>
    <property type="project" value="UniProtKB-KW"/>
</dbReference>
<dbReference type="Proteomes" id="UP001595898">
    <property type="component" value="Unassembled WGS sequence"/>
</dbReference>
<feature type="compositionally biased region" description="Basic and acidic residues" evidence="1">
    <location>
        <begin position="168"/>
        <end position="179"/>
    </location>
</feature>
<dbReference type="EMBL" id="JBHSFA010000005">
    <property type="protein sequence ID" value="MFC4542079.1"/>
    <property type="molecule type" value="Genomic_DNA"/>
</dbReference>
<dbReference type="InterPro" id="IPR000182">
    <property type="entry name" value="GNAT_dom"/>
</dbReference>
<dbReference type="SUPFAM" id="SSF55729">
    <property type="entry name" value="Acyl-CoA N-acyltransferases (Nat)"/>
    <property type="match status" value="1"/>
</dbReference>
<dbReference type="CDD" id="cd04301">
    <property type="entry name" value="NAT_SF"/>
    <property type="match status" value="1"/>
</dbReference>
<name>A0ABD5PP18_9EURY</name>
<feature type="domain" description="N-acetyltransferase" evidence="2">
    <location>
        <begin position="1"/>
        <end position="142"/>
    </location>
</feature>
<accession>A0ABD5PP18</accession>
<keyword evidence="4" id="KW-1185">Reference proteome</keyword>